<feature type="domain" description="OmpR/PhoB-type" evidence="6">
    <location>
        <begin position="23"/>
        <end position="124"/>
    </location>
</feature>
<evidence type="ECO:0000256" key="2">
    <source>
        <dbReference type="ARBA" id="ARBA00023015"/>
    </source>
</evidence>
<dbReference type="CDD" id="cd15831">
    <property type="entry name" value="BTAD"/>
    <property type="match status" value="1"/>
</dbReference>
<dbReference type="InterPro" id="IPR036388">
    <property type="entry name" value="WH-like_DNA-bd_sf"/>
</dbReference>
<dbReference type="PANTHER" id="PTHR35807:SF1">
    <property type="entry name" value="TRANSCRIPTIONAL REGULATOR REDD"/>
    <property type="match status" value="1"/>
</dbReference>
<dbReference type="Pfam" id="PF03704">
    <property type="entry name" value="BTAD"/>
    <property type="match status" value="1"/>
</dbReference>
<dbReference type="GO" id="GO:0006355">
    <property type="term" value="P:regulation of DNA-templated transcription"/>
    <property type="evidence" value="ECO:0007669"/>
    <property type="project" value="InterPro"/>
</dbReference>
<keyword evidence="4" id="KW-0804">Transcription</keyword>
<keyword evidence="3 5" id="KW-0238">DNA-binding</keyword>
<dbReference type="PANTHER" id="PTHR35807">
    <property type="entry name" value="TRANSCRIPTIONAL REGULATOR REDD-RELATED"/>
    <property type="match status" value="1"/>
</dbReference>
<protein>
    <submittedName>
        <fullName evidence="7">Signal transduction response regulator, SARP family</fullName>
    </submittedName>
</protein>
<dbReference type="SMART" id="SM01043">
    <property type="entry name" value="BTAD"/>
    <property type="match status" value="1"/>
</dbReference>
<dbReference type="SMART" id="SM00862">
    <property type="entry name" value="Trans_reg_C"/>
    <property type="match status" value="1"/>
</dbReference>
<dbReference type="OrthoDB" id="3208838at2"/>
<reference evidence="8" key="1">
    <citation type="journal article" date="2012" name="J. Bacteriol.">
        <title>Genome Sequence of Micromonospora lupini Lupac 08, Isolated from Root Nodules of Lupinus angustifolius.</title>
        <authorList>
            <person name="Alonso-Vega P."/>
            <person name="Normand P."/>
            <person name="Bacigalupe R."/>
            <person name="Pujic P."/>
            <person name="Lajus A."/>
            <person name="Vallenet D."/>
            <person name="Carro L."/>
            <person name="Coll P."/>
            <person name="Trujillo M.E."/>
        </authorList>
    </citation>
    <scope>NUCLEOTIDE SEQUENCE [LARGE SCALE GENOMIC DNA]</scope>
    <source>
        <strain evidence="8">Lupac 08</strain>
    </source>
</reference>
<evidence type="ECO:0000256" key="5">
    <source>
        <dbReference type="PROSITE-ProRule" id="PRU01091"/>
    </source>
</evidence>
<evidence type="ECO:0000259" key="6">
    <source>
        <dbReference type="PROSITE" id="PS51755"/>
    </source>
</evidence>
<dbReference type="SUPFAM" id="SSF48452">
    <property type="entry name" value="TPR-like"/>
    <property type="match status" value="1"/>
</dbReference>
<dbReference type="SUPFAM" id="SSF46894">
    <property type="entry name" value="C-terminal effector domain of the bipartite response regulators"/>
    <property type="match status" value="1"/>
</dbReference>
<evidence type="ECO:0000256" key="1">
    <source>
        <dbReference type="ARBA" id="ARBA00005820"/>
    </source>
</evidence>
<dbReference type="PROSITE" id="PS51755">
    <property type="entry name" value="OMPR_PHOB"/>
    <property type="match status" value="1"/>
</dbReference>
<keyword evidence="2" id="KW-0805">Transcription regulation</keyword>
<dbReference type="InterPro" id="IPR051677">
    <property type="entry name" value="AfsR-DnrI-RedD_regulator"/>
</dbReference>
<proteinExistence type="inferred from homology"/>
<dbReference type="InterPro" id="IPR011990">
    <property type="entry name" value="TPR-like_helical_dom_sf"/>
</dbReference>
<dbReference type="Pfam" id="PF00486">
    <property type="entry name" value="Trans_reg_C"/>
    <property type="match status" value="1"/>
</dbReference>
<evidence type="ECO:0000256" key="3">
    <source>
        <dbReference type="ARBA" id="ARBA00023125"/>
    </source>
</evidence>
<sequence>MSSASMTRLAPVLVSLGTALRANRPIERRNVEFAILGPLEVRSSGTPVDLPAPRQRRILAALLVASEGWLSVNRLIEACWDDAGPWTARKQVQNQVGALRRHLVRHGGDANIVVTRPDGYQLDVSDAYVDAREFAETVRRARQATEIDTTRAATLYQDALTLWRGPALDGLNSPSLEPAAARLAELRLLAAEERYDLELRLGRHRQVLADLIELAAEHPSRERLQALLMLALHREGRQVEAHGVYRRLHDHLAEELGTGPGGELRELRERLLCDRVTAWQPNSASS</sequence>
<dbReference type="GO" id="GO:0003677">
    <property type="term" value="F:DNA binding"/>
    <property type="evidence" value="ECO:0007669"/>
    <property type="project" value="UniProtKB-UniRule"/>
</dbReference>
<accession>I0LA14</accession>
<dbReference type="eggNOG" id="COG3629">
    <property type="taxonomic scope" value="Bacteria"/>
</dbReference>
<feature type="DNA-binding region" description="OmpR/PhoB-type" evidence="5">
    <location>
        <begin position="23"/>
        <end position="124"/>
    </location>
</feature>
<dbReference type="EMBL" id="CAIE01000039">
    <property type="protein sequence ID" value="CCH20661.1"/>
    <property type="molecule type" value="Genomic_DNA"/>
</dbReference>
<dbReference type="GO" id="GO:0000160">
    <property type="term" value="P:phosphorelay signal transduction system"/>
    <property type="evidence" value="ECO:0007669"/>
    <property type="project" value="InterPro"/>
</dbReference>
<keyword evidence="8" id="KW-1185">Reference proteome</keyword>
<dbReference type="InterPro" id="IPR001867">
    <property type="entry name" value="OmpR/PhoB-type_DNA-bd"/>
</dbReference>
<comment type="similarity">
    <text evidence="1">Belongs to the AfsR/DnrI/RedD regulatory family.</text>
</comment>
<dbReference type="Gene3D" id="1.25.40.10">
    <property type="entry name" value="Tetratricopeptide repeat domain"/>
    <property type="match status" value="1"/>
</dbReference>
<dbReference type="STRING" id="1150864.MILUP08_45545"/>
<evidence type="ECO:0000313" key="8">
    <source>
        <dbReference type="Proteomes" id="UP000003448"/>
    </source>
</evidence>
<evidence type="ECO:0000256" key="4">
    <source>
        <dbReference type="ARBA" id="ARBA00023163"/>
    </source>
</evidence>
<organism evidence="7 8">
    <name type="scientific">Micromonospora lupini str. Lupac 08</name>
    <dbReference type="NCBI Taxonomy" id="1150864"/>
    <lineage>
        <taxon>Bacteria</taxon>
        <taxon>Bacillati</taxon>
        <taxon>Actinomycetota</taxon>
        <taxon>Actinomycetes</taxon>
        <taxon>Micromonosporales</taxon>
        <taxon>Micromonosporaceae</taxon>
        <taxon>Micromonospora</taxon>
    </lineage>
</organism>
<evidence type="ECO:0000313" key="7">
    <source>
        <dbReference type="EMBL" id="CCH20661.1"/>
    </source>
</evidence>
<dbReference type="InterPro" id="IPR016032">
    <property type="entry name" value="Sig_transdc_resp-reg_C-effctor"/>
</dbReference>
<dbReference type="Gene3D" id="1.10.10.10">
    <property type="entry name" value="Winged helix-like DNA-binding domain superfamily/Winged helix DNA-binding domain"/>
    <property type="match status" value="1"/>
</dbReference>
<gene>
    <name evidence="7" type="ORF">MILUP08_45545</name>
</gene>
<dbReference type="AlphaFoldDB" id="I0LA14"/>
<name>I0LA14_9ACTN</name>
<dbReference type="InterPro" id="IPR005158">
    <property type="entry name" value="BTAD"/>
</dbReference>
<comment type="caution">
    <text evidence="7">The sequence shown here is derived from an EMBL/GenBank/DDBJ whole genome shotgun (WGS) entry which is preliminary data.</text>
</comment>
<dbReference type="Proteomes" id="UP000003448">
    <property type="component" value="Unassembled WGS sequence"/>
</dbReference>